<reference evidence="1 2" key="1">
    <citation type="submission" date="2020-09" db="EMBL/GenBank/DDBJ databases">
        <title>Roseomonas.</title>
        <authorList>
            <person name="Zhu W."/>
        </authorList>
    </citation>
    <scope>NUCLEOTIDE SEQUENCE [LARGE SCALE GENOMIC DNA]</scope>
    <source>
        <strain evidence="1 2">1311</strain>
    </source>
</reference>
<sequence>MAAALISLIHHRRNSASLAASRLRAQVSRDRAANFGEDIAQRIQDACLREIRRLARGGQVRVRIGTSPTLEVREIEINLTPGR</sequence>
<dbReference type="RefSeq" id="WP_207448796.1">
    <property type="nucleotide sequence ID" value="NZ_CP061093.1"/>
</dbReference>
<proteinExistence type="predicted"/>
<keyword evidence="2" id="KW-1185">Reference proteome</keyword>
<gene>
    <name evidence="1" type="ORF">IAI60_15975</name>
</gene>
<comment type="caution">
    <text evidence="1">The sequence shown here is derived from an EMBL/GenBank/DDBJ whole genome shotgun (WGS) entry which is preliminary data.</text>
</comment>
<dbReference type="Proteomes" id="UP001518990">
    <property type="component" value="Unassembled WGS sequence"/>
</dbReference>
<evidence type="ECO:0000313" key="1">
    <source>
        <dbReference type="EMBL" id="MBO1076116.1"/>
    </source>
</evidence>
<organism evidence="1 2">
    <name type="scientific">Roseomonas marmotae</name>
    <dbReference type="NCBI Taxonomy" id="2768161"/>
    <lineage>
        <taxon>Bacteria</taxon>
        <taxon>Pseudomonadati</taxon>
        <taxon>Pseudomonadota</taxon>
        <taxon>Alphaproteobacteria</taxon>
        <taxon>Acetobacterales</taxon>
        <taxon>Roseomonadaceae</taxon>
        <taxon>Roseomonas</taxon>
    </lineage>
</organism>
<name>A0ABS3KIH2_9PROT</name>
<protein>
    <submittedName>
        <fullName evidence="1">Uncharacterized protein</fullName>
    </submittedName>
</protein>
<evidence type="ECO:0000313" key="2">
    <source>
        <dbReference type="Proteomes" id="UP001518990"/>
    </source>
</evidence>
<dbReference type="EMBL" id="JACTNF010000017">
    <property type="protein sequence ID" value="MBO1076116.1"/>
    <property type="molecule type" value="Genomic_DNA"/>
</dbReference>
<accession>A0ABS3KIH2</accession>